<reference evidence="1" key="1">
    <citation type="submission" date="2019-08" db="EMBL/GenBank/DDBJ databases">
        <authorList>
            <person name="Kucharzyk K."/>
            <person name="Murdoch R.W."/>
            <person name="Higgins S."/>
            <person name="Loffler F."/>
        </authorList>
    </citation>
    <scope>NUCLEOTIDE SEQUENCE</scope>
</reference>
<dbReference type="GO" id="GO:0016787">
    <property type="term" value="F:hydrolase activity"/>
    <property type="evidence" value="ECO:0007669"/>
    <property type="project" value="UniProtKB-KW"/>
</dbReference>
<keyword evidence="1" id="KW-0067">ATP-binding</keyword>
<dbReference type="EC" id="3.6.3.-" evidence="1"/>
<comment type="caution">
    <text evidence="1">The sequence shown here is derived from an EMBL/GenBank/DDBJ whole genome shotgun (WGS) entry which is preliminary data.</text>
</comment>
<keyword evidence="1" id="KW-0547">Nucleotide-binding</keyword>
<dbReference type="Gene3D" id="3.40.50.300">
    <property type="entry name" value="P-loop containing nucleotide triphosphate hydrolases"/>
    <property type="match status" value="1"/>
</dbReference>
<accession>A0A645A6Z5</accession>
<dbReference type="EMBL" id="VSSQ01012210">
    <property type="protein sequence ID" value="MPM48696.1"/>
    <property type="molecule type" value="Genomic_DNA"/>
</dbReference>
<protein>
    <submittedName>
        <fullName evidence="1">Putative multidrug resistance ABC transporter ATP-binding/permease protein YheI</fullName>
        <ecNumber evidence="1">3.6.3.-</ecNumber>
    </submittedName>
</protein>
<proteinExistence type="predicted"/>
<evidence type="ECO:0000313" key="1">
    <source>
        <dbReference type="EMBL" id="MPM48696.1"/>
    </source>
</evidence>
<name>A0A645A6Z5_9ZZZZ</name>
<organism evidence="1">
    <name type="scientific">bioreactor metagenome</name>
    <dbReference type="NCBI Taxonomy" id="1076179"/>
    <lineage>
        <taxon>unclassified sequences</taxon>
        <taxon>metagenomes</taxon>
        <taxon>ecological metagenomes</taxon>
    </lineage>
</organism>
<dbReference type="InterPro" id="IPR027417">
    <property type="entry name" value="P-loop_NTPase"/>
</dbReference>
<dbReference type="GO" id="GO:0005524">
    <property type="term" value="F:ATP binding"/>
    <property type="evidence" value="ECO:0007669"/>
    <property type="project" value="UniProtKB-KW"/>
</dbReference>
<dbReference type="SUPFAM" id="SSF52540">
    <property type="entry name" value="P-loop containing nucleoside triphosphate hydrolases"/>
    <property type="match status" value="1"/>
</dbReference>
<gene>
    <name evidence="1" type="primary">yheI_10</name>
    <name evidence="1" type="ORF">SDC9_95422</name>
</gene>
<sequence length="68" mass="7613">MENLRENLGEKIILLFSHRLTTFAYTDQILLLQNGSIAEQGTHDELIALNGTYKNIYSAQVFLGGGEK</sequence>
<dbReference type="AlphaFoldDB" id="A0A645A6Z5"/>
<keyword evidence="1" id="KW-0378">Hydrolase</keyword>